<dbReference type="PROSITE" id="PS51698">
    <property type="entry name" value="U_BOX"/>
    <property type="match status" value="1"/>
</dbReference>
<dbReference type="EMBL" id="BRXW01000392">
    <property type="protein sequence ID" value="GMH50034.1"/>
    <property type="molecule type" value="Genomic_DNA"/>
</dbReference>
<dbReference type="SUPFAM" id="SSF57850">
    <property type="entry name" value="RING/U-box"/>
    <property type="match status" value="1"/>
</dbReference>
<dbReference type="AlphaFoldDB" id="A0A9W6ZGC9"/>
<evidence type="ECO:0000256" key="1">
    <source>
        <dbReference type="SAM" id="MobiDB-lite"/>
    </source>
</evidence>
<comment type="caution">
    <text evidence="3">The sequence shown here is derived from an EMBL/GenBank/DDBJ whole genome shotgun (WGS) entry which is preliminary data.</text>
</comment>
<dbReference type="Gene3D" id="3.30.40.10">
    <property type="entry name" value="Zinc/RING finger domain, C3HC4 (zinc finger)"/>
    <property type="match status" value="1"/>
</dbReference>
<proteinExistence type="predicted"/>
<dbReference type="GO" id="GO:0016567">
    <property type="term" value="P:protein ubiquitination"/>
    <property type="evidence" value="ECO:0007669"/>
    <property type="project" value="InterPro"/>
</dbReference>
<sequence>MSTFAVLPPTPPPSLLYTPFSGSLILETSYLTSITPPKELVCPISLSLFINPVLAPDGFTYEEKSVKEWWGSRSGTGPSFRSPVTGEECEGGGGLGENKGIKSLCNGWLEKVDNYVSGCATGSGRCLDGGGVVFNLIVSGRVGVDVIMRVVECSGHSCLIGGTIDGEAATVEDACYGNRDGCGEEDTEIVGEGGEWSKLAEYLSGVAEKMQERERRRKERQREENEEWRRRQDTLRRRNIESTGINEFQGNGVGRMQNGVGYFPSIWTLQFLGNVPSGGGEEEKRRRRQIQLVMRGLCFFVFTFFIFV</sequence>
<reference evidence="4" key="1">
    <citation type="journal article" date="2023" name="Commun. Biol.">
        <title>Genome analysis of Parmales, the sister group of diatoms, reveals the evolutionary specialization of diatoms from phago-mixotrophs to photoautotrophs.</title>
        <authorList>
            <person name="Ban H."/>
            <person name="Sato S."/>
            <person name="Yoshikawa S."/>
            <person name="Yamada K."/>
            <person name="Nakamura Y."/>
            <person name="Ichinomiya M."/>
            <person name="Sato N."/>
            <person name="Blanc-Mathieu R."/>
            <person name="Endo H."/>
            <person name="Kuwata A."/>
            <person name="Ogata H."/>
        </authorList>
    </citation>
    <scope>NUCLEOTIDE SEQUENCE [LARGE SCALE GENOMIC DNA]</scope>
    <source>
        <strain evidence="4">NIES 3700</strain>
    </source>
</reference>
<evidence type="ECO:0000259" key="2">
    <source>
        <dbReference type="PROSITE" id="PS51698"/>
    </source>
</evidence>
<dbReference type="Pfam" id="PF04564">
    <property type="entry name" value="U-box"/>
    <property type="match status" value="1"/>
</dbReference>
<name>A0A9W6ZGC9_9STRA</name>
<feature type="domain" description="U-box" evidence="2">
    <location>
        <begin position="35"/>
        <end position="115"/>
    </location>
</feature>
<evidence type="ECO:0000313" key="4">
    <source>
        <dbReference type="Proteomes" id="UP001165122"/>
    </source>
</evidence>
<dbReference type="GO" id="GO:0004842">
    <property type="term" value="F:ubiquitin-protein transferase activity"/>
    <property type="evidence" value="ECO:0007669"/>
    <property type="project" value="InterPro"/>
</dbReference>
<accession>A0A9W6ZGC9</accession>
<dbReference type="Proteomes" id="UP001165122">
    <property type="component" value="Unassembled WGS sequence"/>
</dbReference>
<evidence type="ECO:0000313" key="3">
    <source>
        <dbReference type="EMBL" id="GMH50034.1"/>
    </source>
</evidence>
<organism evidence="3 4">
    <name type="scientific">Triparma laevis f. longispina</name>
    <dbReference type="NCBI Taxonomy" id="1714387"/>
    <lineage>
        <taxon>Eukaryota</taxon>
        <taxon>Sar</taxon>
        <taxon>Stramenopiles</taxon>
        <taxon>Ochrophyta</taxon>
        <taxon>Bolidophyceae</taxon>
        <taxon>Parmales</taxon>
        <taxon>Triparmaceae</taxon>
        <taxon>Triparma</taxon>
    </lineage>
</organism>
<gene>
    <name evidence="3" type="ORF">TrLO_g5072</name>
</gene>
<dbReference type="InterPro" id="IPR003613">
    <property type="entry name" value="Ubox_domain"/>
</dbReference>
<protein>
    <recommendedName>
        <fullName evidence="2">U-box domain-containing protein</fullName>
    </recommendedName>
</protein>
<keyword evidence="4" id="KW-1185">Reference proteome</keyword>
<feature type="region of interest" description="Disordered" evidence="1">
    <location>
        <begin position="211"/>
        <end position="231"/>
    </location>
</feature>
<dbReference type="SMART" id="SM00504">
    <property type="entry name" value="Ubox"/>
    <property type="match status" value="1"/>
</dbReference>
<dbReference type="OrthoDB" id="4062651at2759"/>
<dbReference type="InterPro" id="IPR013083">
    <property type="entry name" value="Znf_RING/FYVE/PHD"/>
</dbReference>